<dbReference type="PROSITE" id="PS50929">
    <property type="entry name" value="ABC_TM1F"/>
    <property type="match status" value="1"/>
</dbReference>
<organism evidence="11 12">
    <name type="scientific">Tsuneonella deserti</name>
    <dbReference type="NCBI Taxonomy" id="2035528"/>
    <lineage>
        <taxon>Bacteria</taxon>
        <taxon>Pseudomonadati</taxon>
        <taxon>Pseudomonadota</taxon>
        <taxon>Alphaproteobacteria</taxon>
        <taxon>Sphingomonadales</taxon>
        <taxon>Erythrobacteraceae</taxon>
        <taxon>Tsuneonella</taxon>
    </lineage>
</organism>
<feature type="transmembrane region" description="Helical" evidence="8">
    <location>
        <begin position="193"/>
        <end position="216"/>
    </location>
</feature>
<protein>
    <submittedName>
        <fullName evidence="11">ABC transporter ATP-binding protein</fullName>
    </submittedName>
</protein>
<feature type="transmembrane region" description="Helical" evidence="8">
    <location>
        <begin position="329"/>
        <end position="356"/>
    </location>
</feature>
<dbReference type="Pfam" id="PF00664">
    <property type="entry name" value="ABC_membrane"/>
    <property type="match status" value="1"/>
</dbReference>
<dbReference type="GO" id="GO:0005524">
    <property type="term" value="F:ATP binding"/>
    <property type="evidence" value="ECO:0007669"/>
    <property type="project" value="UniProtKB-KW"/>
</dbReference>
<feature type="transmembrane region" description="Helical" evidence="8">
    <location>
        <begin position="222"/>
        <end position="241"/>
    </location>
</feature>
<evidence type="ECO:0000259" key="9">
    <source>
        <dbReference type="PROSITE" id="PS50893"/>
    </source>
</evidence>
<evidence type="ECO:0000256" key="1">
    <source>
        <dbReference type="ARBA" id="ARBA00004651"/>
    </source>
</evidence>
<dbReference type="CDD" id="cd03249">
    <property type="entry name" value="ABC_MTABC3_MDL1_MDL2"/>
    <property type="match status" value="1"/>
</dbReference>
<dbReference type="Pfam" id="PF00005">
    <property type="entry name" value="ABC_tran"/>
    <property type="match status" value="1"/>
</dbReference>
<keyword evidence="2 8" id="KW-0812">Transmembrane</keyword>
<keyword evidence="3" id="KW-0547">Nucleotide-binding</keyword>
<dbReference type="Gene3D" id="3.40.50.300">
    <property type="entry name" value="P-loop containing nucleotide triphosphate hydrolases"/>
    <property type="match status" value="1"/>
</dbReference>
<evidence type="ECO:0000256" key="4">
    <source>
        <dbReference type="ARBA" id="ARBA00022840"/>
    </source>
</evidence>
<dbReference type="Gene3D" id="1.20.1560.10">
    <property type="entry name" value="ABC transporter type 1, transmembrane domain"/>
    <property type="match status" value="1"/>
</dbReference>
<dbReference type="SUPFAM" id="SSF52540">
    <property type="entry name" value="P-loop containing nucleoside triphosphate hydrolases"/>
    <property type="match status" value="1"/>
</dbReference>
<evidence type="ECO:0000256" key="7">
    <source>
        <dbReference type="SAM" id="MobiDB-lite"/>
    </source>
</evidence>
<evidence type="ECO:0000256" key="8">
    <source>
        <dbReference type="SAM" id="Phobius"/>
    </source>
</evidence>
<accession>A0ABQ1SCL3</accession>
<evidence type="ECO:0000256" key="2">
    <source>
        <dbReference type="ARBA" id="ARBA00022692"/>
    </source>
</evidence>
<dbReference type="CDD" id="cd18575">
    <property type="entry name" value="ABC_6TM_bac_exporter_ABCB8_10_like"/>
    <property type="match status" value="1"/>
</dbReference>
<evidence type="ECO:0000313" key="11">
    <source>
        <dbReference type="EMBL" id="GGE02419.1"/>
    </source>
</evidence>
<dbReference type="InterPro" id="IPR017871">
    <property type="entry name" value="ABC_transporter-like_CS"/>
</dbReference>
<name>A0ABQ1SCL3_9SPHN</name>
<feature type="region of interest" description="Disordered" evidence="7">
    <location>
        <begin position="34"/>
        <end position="58"/>
    </location>
</feature>
<dbReference type="PANTHER" id="PTHR43394">
    <property type="entry name" value="ATP-DEPENDENT PERMEASE MDL1, MITOCHONDRIAL"/>
    <property type="match status" value="1"/>
</dbReference>
<dbReference type="InterPro" id="IPR003593">
    <property type="entry name" value="AAA+_ATPase"/>
</dbReference>
<dbReference type="InterPro" id="IPR011527">
    <property type="entry name" value="ABC1_TM_dom"/>
</dbReference>
<keyword evidence="12" id="KW-1185">Reference proteome</keyword>
<dbReference type="PROSITE" id="PS50893">
    <property type="entry name" value="ABC_TRANSPORTER_2"/>
    <property type="match status" value="1"/>
</dbReference>
<dbReference type="PROSITE" id="PS00211">
    <property type="entry name" value="ABC_TRANSPORTER_1"/>
    <property type="match status" value="1"/>
</dbReference>
<dbReference type="InterPro" id="IPR039421">
    <property type="entry name" value="Type_1_exporter"/>
</dbReference>
<feature type="transmembrane region" description="Helical" evidence="8">
    <location>
        <begin position="81"/>
        <end position="102"/>
    </location>
</feature>
<dbReference type="InterPro" id="IPR003439">
    <property type="entry name" value="ABC_transporter-like_ATP-bd"/>
</dbReference>
<evidence type="ECO:0000313" key="12">
    <source>
        <dbReference type="Proteomes" id="UP000619041"/>
    </source>
</evidence>
<feature type="transmembrane region" description="Helical" evidence="8">
    <location>
        <begin position="122"/>
        <end position="143"/>
    </location>
</feature>
<evidence type="ECO:0000256" key="3">
    <source>
        <dbReference type="ARBA" id="ARBA00022741"/>
    </source>
</evidence>
<keyword evidence="4 11" id="KW-0067">ATP-binding</keyword>
<evidence type="ECO:0000256" key="6">
    <source>
        <dbReference type="ARBA" id="ARBA00023136"/>
    </source>
</evidence>
<feature type="domain" description="ABC transporter" evidence="9">
    <location>
        <begin position="400"/>
        <end position="636"/>
    </location>
</feature>
<feature type="transmembrane region" description="Helical" evidence="8">
    <location>
        <begin position="300"/>
        <end position="323"/>
    </location>
</feature>
<evidence type="ECO:0000256" key="5">
    <source>
        <dbReference type="ARBA" id="ARBA00022989"/>
    </source>
</evidence>
<dbReference type="InterPro" id="IPR011918">
    <property type="entry name" value="ABC_MsbA_ATP-bd"/>
</dbReference>
<dbReference type="EMBL" id="BMKL01000001">
    <property type="protein sequence ID" value="GGE02419.1"/>
    <property type="molecule type" value="Genomic_DNA"/>
</dbReference>
<sequence length="644" mass="70181">MFGILCNAQTARRVRGRVKGVDLSRAGPYVRGMDEIEPDVPETSSDRRGRFRRRQRDPNAARSVRPLIMIWRQAGRYPGRVVLALIALTITASATLAIPAYFKLIIDEGFTSGGDMDRIRHAFELMALVVVVLALGTAMRFYFVSWLGERVVADIRQRVQDNLLRLAPGFYEENSPKEISSRMTSDTTLIEQVVGTTVSVALRNLLMAIGGTAYLFWLVPQLTMWMVLVIPAIVIPISVFGRRLRTVSRTSQDRVADIGAMTAEVLGAMKIVQAFNQEERERQRFRDAVERSFATARRRILIRAAMTSLIILVVFGAIVMLMYRGAVGVASGAITGGTIAAVVITAGLVAGSFGALTEVYGDLLRGAGAASRLAELLEEKPAIAPPARPEALPEPPRGSLSFRNVSFRYPTRLETPALRDFTLEVQPGETVAIVGPSGAGKSTIFQLVERFYDPQAGTIRIDGVPLTSADPAEIRKRIAFVPQEGVLFSANARDNLRYGNWDASDEDIWEAARAANAEGFLRALPQGLDTFLGENGTQLSGGQRQRIAIARAILRSAPILLLDEATSALDAESERLVQDALDRLMKDRTTLVIAHRLATVRAADRIVVMDDGRIVEQGSHGVLAEGGGLYARLAALQFGATEAA</sequence>
<dbReference type="NCBIfam" id="TIGR02204">
    <property type="entry name" value="MsbA_rel"/>
    <property type="match status" value="1"/>
</dbReference>
<dbReference type="InterPro" id="IPR027417">
    <property type="entry name" value="P-loop_NTPase"/>
</dbReference>
<dbReference type="PANTHER" id="PTHR43394:SF1">
    <property type="entry name" value="ATP-BINDING CASSETTE SUB-FAMILY B MEMBER 10, MITOCHONDRIAL"/>
    <property type="match status" value="1"/>
</dbReference>
<dbReference type="SMART" id="SM00382">
    <property type="entry name" value="AAA"/>
    <property type="match status" value="1"/>
</dbReference>
<reference evidence="12" key="1">
    <citation type="journal article" date="2019" name="Int. J. Syst. Evol. Microbiol.">
        <title>The Global Catalogue of Microorganisms (GCM) 10K type strain sequencing project: providing services to taxonomists for standard genome sequencing and annotation.</title>
        <authorList>
            <consortium name="The Broad Institute Genomics Platform"/>
            <consortium name="The Broad Institute Genome Sequencing Center for Infectious Disease"/>
            <person name="Wu L."/>
            <person name="Ma J."/>
        </authorList>
    </citation>
    <scope>NUCLEOTIDE SEQUENCE [LARGE SCALE GENOMIC DNA]</scope>
    <source>
        <strain evidence="12">CGMCC 1.15959</strain>
    </source>
</reference>
<dbReference type="SUPFAM" id="SSF90123">
    <property type="entry name" value="ABC transporter transmembrane region"/>
    <property type="match status" value="1"/>
</dbReference>
<evidence type="ECO:0000259" key="10">
    <source>
        <dbReference type="PROSITE" id="PS50929"/>
    </source>
</evidence>
<comment type="caution">
    <text evidence="11">The sequence shown here is derived from an EMBL/GenBank/DDBJ whole genome shotgun (WGS) entry which is preliminary data.</text>
</comment>
<comment type="subcellular location">
    <subcellularLocation>
        <location evidence="1">Cell membrane</location>
        <topology evidence="1">Multi-pass membrane protein</topology>
    </subcellularLocation>
</comment>
<dbReference type="InterPro" id="IPR036640">
    <property type="entry name" value="ABC1_TM_sf"/>
</dbReference>
<proteinExistence type="predicted"/>
<feature type="domain" description="ABC transmembrane type-1" evidence="10">
    <location>
        <begin position="82"/>
        <end position="365"/>
    </location>
</feature>
<dbReference type="Proteomes" id="UP000619041">
    <property type="component" value="Unassembled WGS sequence"/>
</dbReference>
<gene>
    <name evidence="11" type="primary">draA</name>
    <name evidence="11" type="ORF">GCM10011515_22580</name>
</gene>
<keyword evidence="6 8" id="KW-0472">Membrane</keyword>
<keyword evidence="5 8" id="KW-1133">Transmembrane helix</keyword>